<protein>
    <recommendedName>
        <fullName evidence="2">Tetratricopeptide repeat protein</fullName>
    </recommendedName>
</protein>
<evidence type="ECO:0008006" key="2">
    <source>
        <dbReference type="Google" id="ProtNLM"/>
    </source>
</evidence>
<gene>
    <name evidence="1" type="ORF">LCGC14_2795340</name>
</gene>
<dbReference type="EMBL" id="LAZR01052315">
    <property type="protein sequence ID" value="KKK83242.1"/>
    <property type="molecule type" value="Genomic_DNA"/>
</dbReference>
<organism evidence="1">
    <name type="scientific">marine sediment metagenome</name>
    <dbReference type="NCBI Taxonomy" id="412755"/>
    <lineage>
        <taxon>unclassified sequences</taxon>
        <taxon>metagenomes</taxon>
        <taxon>ecological metagenomes</taxon>
    </lineage>
</organism>
<name>A0A0F8YPC9_9ZZZZ</name>
<evidence type="ECO:0000313" key="1">
    <source>
        <dbReference type="EMBL" id="KKK83242.1"/>
    </source>
</evidence>
<dbReference type="SUPFAM" id="SSF48452">
    <property type="entry name" value="TPR-like"/>
    <property type="match status" value="1"/>
</dbReference>
<proteinExistence type="predicted"/>
<dbReference type="AlphaFoldDB" id="A0A0F8YPC9"/>
<reference evidence="1" key="1">
    <citation type="journal article" date="2015" name="Nature">
        <title>Complex archaea that bridge the gap between prokaryotes and eukaryotes.</title>
        <authorList>
            <person name="Spang A."/>
            <person name="Saw J.H."/>
            <person name="Jorgensen S.L."/>
            <person name="Zaremba-Niedzwiedzka K."/>
            <person name="Martijn J."/>
            <person name="Lind A.E."/>
            <person name="van Eijk R."/>
            <person name="Schleper C."/>
            <person name="Guy L."/>
            <person name="Ettema T.J."/>
        </authorList>
    </citation>
    <scope>NUCLEOTIDE SEQUENCE</scope>
</reference>
<comment type="caution">
    <text evidence="1">The sequence shown here is derived from an EMBL/GenBank/DDBJ whole genome shotgun (WGS) entry which is preliminary data.</text>
</comment>
<feature type="non-terminal residue" evidence="1">
    <location>
        <position position="1"/>
    </location>
</feature>
<accession>A0A0F8YPC9</accession>
<sequence length="207" mass="24061">ALELNPEDLFLIKYYALNLISLEKEEEAIEHLEIVLVEEPEDVETLVNLAICKANTKRYDEVLPLIEKIFALKPPPEDILMLLSMKLVVTIFKEKDVKEGLKIIDSSDLKNYPEARINAYIWFGSVLIQEKKYEKALLNFEISIELLRSLNLEHEYEVDGNSLIEDLDLLRETAQKEQKPRLLDKIDQIKSEFLTFKDIICNLIISL</sequence>
<dbReference type="Gene3D" id="1.25.40.10">
    <property type="entry name" value="Tetratricopeptide repeat domain"/>
    <property type="match status" value="1"/>
</dbReference>
<dbReference type="InterPro" id="IPR011990">
    <property type="entry name" value="TPR-like_helical_dom_sf"/>
</dbReference>